<protein>
    <recommendedName>
        <fullName evidence="4">VanZ family protein</fullName>
    </recommendedName>
</protein>
<evidence type="ECO:0008006" key="4">
    <source>
        <dbReference type="Google" id="ProtNLM"/>
    </source>
</evidence>
<dbReference type="EMBL" id="VNIB01000007">
    <property type="protein sequence ID" value="TYO98341.1"/>
    <property type="molecule type" value="Genomic_DNA"/>
</dbReference>
<keyword evidence="1" id="KW-1133">Transmembrane helix</keyword>
<accession>A0A5D3WJA4</accession>
<dbReference type="AlphaFoldDB" id="A0A5D3WJA4"/>
<keyword evidence="1" id="KW-0812">Transmembrane</keyword>
<keyword evidence="3" id="KW-1185">Reference proteome</keyword>
<proteinExistence type="predicted"/>
<gene>
    <name evidence="2" type="ORF">EDC39_107142</name>
</gene>
<evidence type="ECO:0000256" key="1">
    <source>
        <dbReference type="SAM" id="Phobius"/>
    </source>
</evidence>
<sequence>MIFLRRFFLSLFWGLLVLTAVLSLLDGVTTEKVYTAAAHALFIDLKAHHIQSVQISDAGHFVAGFVLAGLGLHVVRRWWVLPLVLLFLGGIELAQHFSPERQASWSDLLRGTGGVLVAWTVVTIARRES</sequence>
<feature type="transmembrane region" description="Helical" evidence="1">
    <location>
        <begin position="51"/>
        <end position="72"/>
    </location>
</feature>
<evidence type="ECO:0000313" key="3">
    <source>
        <dbReference type="Proteomes" id="UP000324159"/>
    </source>
</evidence>
<feature type="transmembrane region" description="Helical" evidence="1">
    <location>
        <begin position="79"/>
        <end position="96"/>
    </location>
</feature>
<reference evidence="2 3" key="1">
    <citation type="submission" date="2019-07" db="EMBL/GenBank/DDBJ databases">
        <title>Genomic Encyclopedia of Type Strains, Phase IV (KMG-IV): sequencing the most valuable type-strain genomes for metagenomic binning, comparative biology and taxonomic classification.</title>
        <authorList>
            <person name="Goeker M."/>
        </authorList>
    </citation>
    <scope>NUCLEOTIDE SEQUENCE [LARGE SCALE GENOMIC DNA]</scope>
    <source>
        <strain evidence="2 3">SS015</strain>
    </source>
</reference>
<feature type="transmembrane region" description="Helical" evidence="1">
    <location>
        <begin position="108"/>
        <end position="125"/>
    </location>
</feature>
<name>A0A5D3WJA4_9BACT</name>
<keyword evidence="1" id="KW-0472">Membrane</keyword>
<dbReference type="RefSeq" id="WP_148896106.1">
    <property type="nucleotide sequence ID" value="NZ_VNIB01000007.1"/>
</dbReference>
<comment type="caution">
    <text evidence="2">The sequence shown here is derived from an EMBL/GenBank/DDBJ whole genome shotgun (WGS) entry which is preliminary data.</text>
</comment>
<dbReference type="Proteomes" id="UP000324159">
    <property type="component" value="Unassembled WGS sequence"/>
</dbReference>
<organism evidence="2 3">
    <name type="scientific">Geothermobacter ehrlichii</name>
    <dbReference type="NCBI Taxonomy" id="213224"/>
    <lineage>
        <taxon>Bacteria</taxon>
        <taxon>Pseudomonadati</taxon>
        <taxon>Thermodesulfobacteriota</taxon>
        <taxon>Desulfuromonadia</taxon>
        <taxon>Desulfuromonadales</taxon>
        <taxon>Geothermobacteraceae</taxon>
        <taxon>Geothermobacter</taxon>
    </lineage>
</organism>
<evidence type="ECO:0000313" key="2">
    <source>
        <dbReference type="EMBL" id="TYO98341.1"/>
    </source>
</evidence>